<keyword evidence="3" id="KW-1185">Reference proteome</keyword>
<evidence type="ECO:0000256" key="1">
    <source>
        <dbReference type="SAM" id="Phobius"/>
    </source>
</evidence>
<keyword evidence="1" id="KW-1133">Transmembrane helix</keyword>
<organism evidence="2 3">
    <name type="scientific">Orchesella dallaii</name>
    <dbReference type="NCBI Taxonomy" id="48710"/>
    <lineage>
        <taxon>Eukaryota</taxon>
        <taxon>Metazoa</taxon>
        <taxon>Ecdysozoa</taxon>
        <taxon>Arthropoda</taxon>
        <taxon>Hexapoda</taxon>
        <taxon>Collembola</taxon>
        <taxon>Entomobryomorpha</taxon>
        <taxon>Entomobryoidea</taxon>
        <taxon>Orchesellidae</taxon>
        <taxon>Orchesellinae</taxon>
        <taxon>Orchesella</taxon>
    </lineage>
</organism>
<accession>A0ABP1S9E1</accession>
<sequence>MEFIAPSTIVSFPISTSDGKNIEKLNGGFHANTEKPGFVVAWCLVFAGFCFWYNNSDRDSCSLSHCKMRFTKAAAVIFNQILFTIPFASSSPAVYVDALKYFPEKKRMSSFAQDVKDYASKYDGFKVHSLEGLNDFLKPVQHCFIHMTNFGGVDLPSLSVPSIQMKTKLAVCADSIYAISSSLDMRKNITSRKDCYQFDNPPPCPFPPLFAKSLRLCVRINFRKFVTKVRPWTCEVILSLFQKQPTISNRLYSFSGKIQNQNSVIPFEQNDFNVVRYIERLLPSYAPINILITEKQDVLACPQNWELPNNFGAWFKYSLMENLRAHSGDSYLILRDTYFVVLTSPIDIKPRFGTFDFQVFKINSVFSLKAMSVLPFYEIHCVSSDNIFIQGNDFLMKQKYSALTNMFDAGPIYEFNYGSRGKFTRVEEFLHESICKSKYLKWAAKLRVSDEAYFASIISEWLQILQRFNYTIFIGSQIVICNAQHHRIEETAELEV</sequence>
<evidence type="ECO:0000313" key="3">
    <source>
        <dbReference type="Proteomes" id="UP001642540"/>
    </source>
</evidence>
<proteinExistence type="predicted"/>
<comment type="caution">
    <text evidence="2">The sequence shown here is derived from an EMBL/GenBank/DDBJ whole genome shotgun (WGS) entry which is preliminary data.</text>
</comment>
<feature type="transmembrane region" description="Helical" evidence="1">
    <location>
        <begin position="73"/>
        <end position="95"/>
    </location>
</feature>
<gene>
    <name evidence="2" type="ORF">ODALV1_LOCUS31042</name>
</gene>
<evidence type="ECO:0000313" key="2">
    <source>
        <dbReference type="EMBL" id="CAL8147120.1"/>
    </source>
</evidence>
<dbReference type="Proteomes" id="UP001642540">
    <property type="component" value="Unassembled WGS sequence"/>
</dbReference>
<keyword evidence="1" id="KW-0472">Membrane</keyword>
<feature type="transmembrane region" description="Helical" evidence="1">
    <location>
        <begin position="36"/>
        <end position="53"/>
    </location>
</feature>
<protein>
    <submittedName>
        <fullName evidence="2">Uncharacterized protein</fullName>
    </submittedName>
</protein>
<name>A0ABP1S9E1_9HEXA</name>
<keyword evidence="1" id="KW-0812">Transmembrane</keyword>
<dbReference type="EMBL" id="CAXLJM020000164">
    <property type="protein sequence ID" value="CAL8147120.1"/>
    <property type="molecule type" value="Genomic_DNA"/>
</dbReference>
<reference evidence="2 3" key="1">
    <citation type="submission" date="2024-08" db="EMBL/GenBank/DDBJ databases">
        <authorList>
            <person name="Cucini C."/>
            <person name="Frati F."/>
        </authorList>
    </citation>
    <scope>NUCLEOTIDE SEQUENCE [LARGE SCALE GENOMIC DNA]</scope>
</reference>